<accession>A0A0M9ABC9</accession>
<proteinExistence type="predicted"/>
<sequence>MESIEKVYALALHLKRDLVHRQRDIDVIGAYGRENKTRGGHTAAGADHSAGEKTEQSPRVCLTFSPTRSLIGY</sequence>
<dbReference type="EMBL" id="KQ435693">
    <property type="protein sequence ID" value="KOX81010.1"/>
    <property type="molecule type" value="Genomic_DNA"/>
</dbReference>
<name>A0A0M9ABC9_9HYME</name>
<gene>
    <name evidence="2" type="ORF">WN51_05697</name>
</gene>
<organism evidence="2 3">
    <name type="scientific">Melipona quadrifasciata</name>
    <dbReference type="NCBI Taxonomy" id="166423"/>
    <lineage>
        <taxon>Eukaryota</taxon>
        <taxon>Metazoa</taxon>
        <taxon>Ecdysozoa</taxon>
        <taxon>Arthropoda</taxon>
        <taxon>Hexapoda</taxon>
        <taxon>Insecta</taxon>
        <taxon>Pterygota</taxon>
        <taxon>Neoptera</taxon>
        <taxon>Endopterygota</taxon>
        <taxon>Hymenoptera</taxon>
        <taxon>Apocrita</taxon>
        <taxon>Aculeata</taxon>
        <taxon>Apoidea</taxon>
        <taxon>Anthophila</taxon>
        <taxon>Apidae</taxon>
        <taxon>Melipona</taxon>
    </lineage>
</organism>
<dbReference type="AlphaFoldDB" id="A0A0M9ABC9"/>
<evidence type="ECO:0000256" key="1">
    <source>
        <dbReference type="SAM" id="MobiDB-lite"/>
    </source>
</evidence>
<keyword evidence="3" id="KW-1185">Reference proteome</keyword>
<feature type="region of interest" description="Disordered" evidence="1">
    <location>
        <begin position="34"/>
        <end position="57"/>
    </location>
</feature>
<dbReference type="Proteomes" id="UP000053105">
    <property type="component" value="Unassembled WGS sequence"/>
</dbReference>
<reference evidence="2 3" key="1">
    <citation type="submission" date="2015-07" db="EMBL/GenBank/DDBJ databases">
        <title>The genome of Melipona quadrifasciata.</title>
        <authorList>
            <person name="Pan H."/>
            <person name="Kapheim K."/>
        </authorList>
    </citation>
    <scope>NUCLEOTIDE SEQUENCE [LARGE SCALE GENOMIC DNA]</scope>
    <source>
        <strain evidence="2">0111107301</strain>
        <tissue evidence="2">Whole body</tissue>
    </source>
</reference>
<evidence type="ECO:0000313" key="3">
    <source>
        <dbReference type="Proteomes" id="UP000053105"/>
    </source>
</evidence>
<evidence type="ECO:0000313" key="2">
    <source>
        <dbReference type="EMBL" id="KOX81010.1"/>
    </source>
</evidence>
<protein>
    <submittedName>
        <fullName evidence="2">Uncharacterized protein</fullName>
    </submittedName>
</protein>